<proteinExistence type="predicted"/>
<gene>
    <name evidence="2" type="ORF">MM415B00536_0012</name>
</gene>
<dbReference type="AlphaFoldDB" id="A0A6M3J4N9"/>
<organism evidence="2">
    <name type="scientific">viral metagenome</name>
    <dbReference type="NCBI Taxonomy" id="1070528"/>
    <lineage>
        <taxon>unclassified sequences</taxon>
        <taxon>metagenomes</taxon>
        <taxon>organismal metagenomes</taxon>
    </lineage>
</organism>
<reference evidence="2" key="1">
    <citation type="submission" date="2020-03" db="EMBL/GenBank/DDBJ databases">
        <title>The deep terrestrial virosphere.</title>
        <authorList>
            <person name="Holmfeldt K."/>
            <person name="Nilsson E."/>
            <person name="Simone D."/>
            <person name="Lopez-Fernandez M."/>
            <person name="Wu X."/>
            <person name="de Brujin I."/>
            <person name="Lundin D."/>
            <person name="Andersson A."/>
            <person name="Bertilsson S."/>
            <person name="Dopson M."/>
        </authorList>
    </citation>
    <scope>NUCLEOTIDE SEQUENCE</scope>
    <source>
        <strain evidence="2">MM415B00536</strain>
    </source>
</reference>
<protein>
    <submittedName>
        <fullName evidence="2">Uncharacterized protein</fullName>
    </submittedName>
</protein>
<feature type="transmembrane region" description="Helical" evidence="1">
    <location>
        <begin position="6"/>
        <end position="29"/>
    </location>
</feature>
<keyword evidence="1" id="KW-0472">Membrane</keyword>
<evidence type="ECO:0000256" key="1">
    <source>
        <dbReference type="SAM" id="Phobius"/>
    </source>
</evidence>
<accession>A0A6M3J4N9</accession>
<name>A0A6M3J4N9_9ZZZZ</name>
<evidence type="ECO:0000313" key="2">
    <source>
        <dbReference type="EMBL" id="QJA64111.1"/>
    </source>
</evidence>
<keyword evidence="1" id="KW-0812">Transmembrane</keyword>
<keyword evidence="1" id="KW-1133">Transmembrane helix</keyword>
<dbReference type="EMBL" id="MT141513">
    <property type="protein sequence ID" value="QJA64111.1"/>
    <property type="molecule type" value="Genomic_DNA"/>
</dbReference>
<sequence>MIQIDAAIAAIFVTVLIALLGMAVGWGTLRERVNNNRMQIERLCEQNRQDHLLIFSKLDSIKKDLNGHFKE</sequence>